<dbReference type="EMBL" id="FOSF01000076">
    <property type="protein sequence ID" value="SFK44044.1"/>
    <property type="molecule type" value="Genomic_DNA"/>
</dbReference>
<gene>
    <name evidence="3" type="ORF">SAMN04487865_10761</name>
</gene>
<keyword evidence="1 3" id="KW-0238">DNA-binding</keyword>
<feature type="non-terminal residue" evidence="3">
    <location>
        <position position="1"/>
    </location>
</feature>
<dbReference type="RefSeq" id="WP_143075460.1">
    <property type="nucleotide sequence ID" value="NZ_FOSF01000076.1"/>
</dbReference>
<evidence type="ECO:0000313" key="4">
    <source>
        <dbReference type="Proteomes" id="UP000243374"/>
    </source>
</evidence>
<protein>
    <submittedName>
        <fullName evidence="3">Transposase DNA-binding domain-containing protein</fullName>
    </submittedName>
</protein>
<dbReference type="OrthoDB" id="7063846at2"/>
<proteinExistence type="predicted"/>
<sequence>KVSAKYTSQRCPVCGRIHKQSRDHNRHLYSCPCGYKSNDDRVGAMNIQNLGKRWLSGEKNPRYKKDNN</sequence>
<evidence type="ECO:0000256" key="1">
    <source>
        <dbReference type="ARBA" id="ARBA00023125"/>
    </source>
</evidence>
<reference evidence="3 4" key="1">
    <citation type="submission" date="2016-10" db="EMBL/GenBank/DDBJ databases">
        <authorList>
            <person name="Varghese N."/>
            <person name="Submissions S."/>
        </authorList>
    </citation>
    <scope>NUCLEOTIDE SEQUENCE [LARGE SCALE GENOMIC DNA]</scope>
    <source>
        <strain evidence="3 4">22B</strain>
    </source>
</reference>
<dbReference type="GO" id="GO:0003677">
    <property type="term" value="F:DNA binding"/>
    <property type="evidence" value="ECO:0007669"/>
    <property type="project" value="UniProtKB-KW"/>
</dbReference>
<feature type="domain" description="Cas12f1-like TNB" evidence="2">
    <location>
        <begin position="1"/>
        <end position="47"/>
    </location>
</feature>
<accession>A0A662ZCE7</accession>
<keyword evidence="4" id="KW-1185">Reference proteome</keyword>
<dbReference type="Pfam" id="PF07282">
    <property type="entry name" value="Cas12f1-like_TNB"/>
    <property type="match status" value="1"/>
</dbReference>
<evidence type="ECO:0000313" key="3">
    <source>
        <dbReference type="EMBL" id="SFK44044.1"/>
    </source>
</evidence>
<name>A0A662ZCE7_9GAMM</name>
<dbReference type="InterPro" id="IPR010095">
    <property type="entry name" value="Cas12f1-like_TNB"/>
</dbReference>
<organism evidence="3 4">
    <name type="scientific">Succinivibrio dextrinosolvens</name>
    <dbReference type="NCBI Taxonomy" id="83771"/>
    <lineage>
        <taxon>Bacteria</taxon>
        <taxon>Pseudomonadati</taxon>
        <taxon>Pseudomonadota</taxon>
        <taxon>Gammaproteobacteria</taxon>
        <taxon>Aeromonadales</taxon>
        <taxon>Succinivibrionaceae</taxon>
        <taxon>Succinivibrio</taxon>
    </lineage>
</organism>
<evidence type="ECO:0000259" key="2">
    <source>
        <dbReference type="Pfam" id="PF07282"/>
    </source>
</evidence>
<dbReference type="Proteomes" id="UP000243374">
    <property type="component" value="Unassembled WGS sequence"/>
</dbReference>
<dbReference type="AlphaFoldDB" id="A0A662ZCE7"/>